<sequence length="344" mass="36846">MKVAIYNGKKEVAIVEKPTPVCGEHDVLLKTICASICGTDVAVFQHGPNTGHRITVGGEFGHEAVCRVAAVGEGVKDVQVGQRVYPYPLLVTGDTKRAGTMGAFSEYILAPHAKWNEGIYQVPDEIDDRTAALIEPFTVGTRVARRGRPKPGEKAVVFGAGTIGIAAAIALKEFGCRQVLVCDRSELRLEKAHGLGFAACNTDSNDFKAVASAVFGTAHGLSGPVPDVDIFVDAVGAPGLLELFQDSGKIGSRMVVVAVQAGKRPVDVLHMTYAQKELIGSGGYFPEDVRDVMRIMASGRYNIASIITHEFPHRQMFPKYRFSCVSRMCAASLSATHNARTSSQ</sequence>
<dbReference type="Proteomes" id="UP000823882">
    <property type="component" value="Unassembled WGS sequence"/>
</dbReference>
<dbReference type="InterPro" id="IPR050129">
    <property type="entry name" value="Zn_alcohol_dh"/>
</dbReference>
<comment type="caution">
    <text evidence="4">The sequence shown here is derived from an EMBL/GenBank/DDBJ whole genome shotgun (WGS) entry which is preliminary data.</text>
</comment>
<dbReference type="AlphaFoldDB" id="A0A9D2NYU1"/>
<protein>
    <submittedName>
        <fullName evidence="4">Alcohol dehydrogenase catalytic domain-containing protein</fullName>
    </submittedName>
</protein>
<dbReference type="GO" id="GO:0016491">
    <property type="term" value="F:oxidoreductase activity"/>
    <property type="evidence" value="ECO:0007669"/>
    <property type="project" value="UniProtKB-KW"/>
</dbReference>
<reference evidence="4" key="1">
    <citation type="journal article" date="2021" name="PeerJ">
        <title>Extensive microbial diversity within the chicken gut microbiome revealed by metagenomics and culture.</title>
        <authorList>
            <person name="Gilroy R."/>
            <person name="Ravi A."/>
            <person name="Getino M."/>
            <person name="Pursley I."/>
            <person name="Horton D.L."/>
            <person name="Alikhan N.F."/>
            <person name="Baker D."/>
            <person name="Gharbi K."/>
            <person name="Hall N."/>
            <person name="Watson M."/>
            <person name="Adriaenssens E.M."/>
            <person name="Foster-Nyarko E."/>
            <person name="Jarju S."/>
            <person name="Secka A."/>
            <person name="Antonio M."/>
            <person name="Oren A."/>
            <person name="Chaudhuri R.R."/>
            <person name="La Ragione R."/>
            <person name="Hildebrand F."/>
            <person name="Pallen M.J."/>
        </authorList>
    </citation>
    <scope>NUCLEOTIDE SEQUENCE</scope>
    <source>
        <strain evidence="4">CHK186-1790</strain>
    </source>
</reference>
<dbReference type="Pfam" id="PF08240">
    <property type="entry name" value="ADH_N"/>
    <property type="match status" value="1"/>
</dbReference>
<feature type="domain" description="Alcohol dehydrogenase-like N-terminal" evidence="3">
    <location>
        <begin position="23"/>
        <end position="114"/>
    </location>
</feature>
<dbReference type="Gene3D" id="3.40.50.720">
    <property type="entry name" value="NAD(P)-binding Rossmann-like Domain"/>
    <property type="match status" value="1"/>
</dbReference>
<dbReference type="InterPro" id="IPR013149">
    <property type="entry name" value="ADH-like_C"/>
</dbReference>
<keyword evidence="1" id="KW-0560">Oxidoreductase</keyword>
<dbReference type="InterPro" id="IPR011032">
    <property type="entry name" value="GroES-like_sf"/>
</dbReference>
<dbReference type="EMBL" id="DWWJ01000094">
    <property type="protein sequence ID" value="HJC40952.1"/>
    <property type="molecule type" value="Genomic_DNA"/>
</dbReference>
<evidence type="ECO:0000259" key="2">
    <source>
        <dbReference type="Pfam" id="PF00107"/>
    </source>
</evidence>
<gene>
    <name evidence="4" type="ORF">H9701_05305</name>
</gene>
<evidence type="ECO:0000259" key="3">
    <source>
        <dbReference type="Pfam" id="PF08240"/>
    </source>
</evidence>
<dbReference type="PANTHER" id="PTHR43401:SF3">
    <property type="entry name" value="L-GALACTONATE-5-DEHYDROGENASE"/>
    <property type="match status" value="1"/>
</dbReference>
<dbReference type="Pfam" id="PF00107">
    <property type="entry name" value="ADH_zinc_N"/>
    <property type="match status" value="1"/>
</dbReference>
<name>A0A9D2NYU1_9FIRM</name>
<evidence type="ECO:0000313" key="4">
    <source>
        <dbReference type="EMBL" id="HJC40952.1"/>
    </source>
</evidence>
<reference evidence="4" key="2">
    <citation type="submission" date="2021-04" db="EMBL/GenBank/DDBJ databases">
        <authorList>
            <person name="Gilroy R."/>
        </authorList>
    </citation>
    <scope>NUCLEOTIDE SEQUENCE</scope>
    <source>
        <strain evidence="4">CHK186-1790</strain>
    </source>
</reference>
<organism evidence="4 5">
    <name type="scientific">Candidatus Intestinimonas pullistercoris</name>
    <dbReference type="NCBI Taxonomy" id="2838623"/>
    <lineage>
        <taxon>Bacteria</taxon>
        <taxon>Bacillati</taxon>
        <taxon>Bacillota</taxon>
        <taxon>Clostridia</taxon>
        <taxon>Eubacteriales</taxon>
        <taxon>Intestinimonas</taxon>
    </lineage>
</organism>
<evidence type="ECO:0000256" key="1">
    <source>
        <dbReference type="ARBA" id="ARBA00023002"/>
    </source>
</evidence>
<dbReference type="InterPro" id="IPR036291">
    <property type="entry name" value="NAD(P)-bd_dom_sf"/>
</dbReference>
<accession>A0A9D2NYU1</accession>
<dbReference type="InterPro" id="IPR013154">
    <property type="entry name" value="ADH-like_N"/>
</dbReference>
<dbReference type="PANTHER" id="PTHR43401">
    <property type="entry name" value="L-THREONINE 3-DEHYDROGENASE"/>
    <property type="match status" value="1"/>
</dbReference>
<dbReference type="SUPFAM" id="SSF51735">
    <property type="entry name" value="NAD(P)-binding Rossmann-fold domains"/>
    <property type="match status" value="1"/>
</dbReference>
<evidence type="ECO:0000313" key="5">
    <source>
        <dbReference type="Proteomes" id="UP000823882"/>
    </source>
</evidence>
<dbReference type="SUPFAM" id="SSF50129">
    <property type="entry name" value="GroES-like"/>
    <property type="match status" value="1"/>
</dbReference>
<proteinExistence type="predicted"/>
<feature type="domain" description="Alcohol dehydrogenase-like C-terminal" evidence="2">
    <location>
        <begin position="163"/>
        <end position="297"/>
    </location>
</feature>
<dbReference type="Gene3D" id="3.90.180.10">
    <property type="entry name" value="Medium-chain alcohol dehydrogenases, catalytic domain"/>
    <property type="match status" value="1"/>
</dbReference>